<dbReference type="GO" id="GO:0043171">
    <property type="term" value="P:peptide catabolic process"/>
    <property type="evidence" value="ECO:0007669"/>
    <property type="project" value="TreeGrafter"/>
</dbReference>
<accession>A0AAQ4FPH9</accession>
<feature type="compositionally biased region" description="Basic residues" evidence="1">
    <location>
        <begin position="25"/>
        <end position="37"/>
    </location>
</feature>
<dbReference type="SUPFAM" id="SSF63737">
    <property type="entry name" value="Leukotriene A4 hydrolase N-terminal domain"/>
    <property type="match status" value="1"/>
</dbReference>
<evidence type="ECO:0000259" key="2">
    <source>
        <dbReference type="Pfam" id="PF17900"/>
    </source>
</evidence>
<dbReference type="GO" id="GO:0042277">
    <property type="term" value="F:peptide binding"/>
    <property type="evidence" value="ECO:0007669"/>
    <property type="project" value="TreeGrafter"/>
</dbReference>
<comment type="caution">
    <text evidence="3">The sequence shown here is derived from an EMBL/GenBank/DDBJ whole genome shotgun (WGS) entry which is preliminary data.</text>
</comment>
<dbReference type="GO" id="GO:0005737">
    <property type="term" value="C:cytoplasm"/>
    <property type="evidence" value="ECO:0007669"/>
    <property type="project" value="TreeGrafter"/>
</dbReference>
<gene>
    <name evidence="3" type="ORF">V5799_021067</name>
</gene>
<keyword evidence="4" id="KW-1185">Reference proteome</keyword>
<feature type="domain" description="Aminopeptidase N-like N-terminal" evidence="2">
    <location>
        <begin position="131"/>
        <end position="326"/>
    </location>
</feature>
<dbReference type="GO" id="GO:0006508">
    <property type="term" value="P:proteolysis"/>
    <property type="evidence" value="ECO:0007669"/>
    <property type="project" value="InterPro"/>
</dbReference>
<dbReference type="GO" id="GO:0008270">
    <property type="term" value="F:zinc ion binding"/>
    <property type="evidence" value="ECO:0007669"/>
    <property type="project" value="TreeGrafter"/>
</dbReference>
<proteinExistence type="predicted"/>
<dbReference type="Proteomes" id="UP001321473">
    <property type="component" value="Unassembled WGS sequence"/>
</dbReference>
<evidence type="ECO:0000313" key="4">
    <source>
        <dbReference type="Proteomes" id="UP001321473"/>
    </source>
</evidence>
<protein>
    <recommendedName>
        <fullName evidence="2">Aminopeptidase N-like N-terminal domain-containing protein</fullName>
    </recommendedName>
</protein>
<reference evidence="3 4" key="1">
    <citation type="journal article" date="2023" name="Arcadia Sci">
        <title>De novo assembly of a long-read Amblyomma americanum tick genome.</title>
        <authorList>
            <person name="Chou S."/>
            <person name="Poskanzer K.E."/>
            <person name="Rollins M."/>
            <person name="Thuy-Boun P.S."/>
        </authorList>
    </citation>
    <scope>NUCLEOTIDE SEQUENCE [LARGE SCALE GENOMIC DNA]</scope>
    <source>
        <strain evidence="3">F_SG_1</strain>
        <tissue evidence="3">Salivary glands</tissue>
    </source>
</reference>
<sequence length="352" mass="39077">MTVRARARPRPPPPPAPTAAPASPRGHRRTSSTRRHQPQAANRAGHGQQHSPGHAPQKKLFARRRATSRPRRRYRTTTTATERDATSAPLSERAETSTTTTTRKRTPSPTPANGGEGEGSLASLPLPTQLVPHHYSVLLHPHNDGSHFVFTGMVKINVKCVESTREIVLHSAGIQVNNAKVTFNAKAANRSALHEVPVRSVDMNSTAEQVTLHLSSSLHAQMTYDISISYVGTVNSLPKGLYKTPYTLRSGSQRWMAFSYMKPRNARRVFPCFDDPSYRATFDMEILRRKDFGSLSSMPILKIEMSNHGDYVNDVFVRTPPIPTYLLGFAVTDFTHIGHGNVRKSTLRGYLK</sequence>
<name>A0AAQ4FPH9_AMBAM</name>
<dbReference type="PANTHER" id="PTHR11533">
    <property type="entry name" value="PROTEASE M1 ZINC METALLOPROTEASE"/>
    <property type="match status" value="1"/>
</dbReference>
<dbReference type="PANTHER" id="PTHR11533:SF294">
    <property type="entry name" value="THYROTROPIN-RELEASING HORMONE-DEGRADING ECTOENZYME"/>
    <property type="match status" value="1"/>
</dbReference>
<evidence type="ECO:0000256" key="1">
    <source>
        <dbReference type="SAM" id="MobiDB-lite"/>
    </source>
</evidence>
<dbReference type="InterPro" id="IPR050344">
    <property type="entry name" value="Peptidase_M1_aminopeptidases"/>
</dbReference>
<organism evidence="3 4">
    <name type="scientific">Amblyomma americanum</name>
    <name type="common">Lone star tick</name>
    <dbReference type="NCBI Taxonomy" id="6943"/>
    <lineage>
        <taxon>Eukaryota</taxon>
        <taxon>Metazoa</taxon>
        <taxon>Ecdysozoa</taxon>
        <taxon>Arthropoda</taxon>
        <taxon>Chelicerata</taxon>
        <taxon>Arachnida</taxon>
        <taxon>Acari</taxon>
        <taxon>Parasitiformes</taxon>
        <taxon>Ixodida</taxon>
        <taxon>Ixodoidea</taxon>
        <taxon>Ixodidae</taxon>
        <taxon>Amblyomminae</taxon>
        <taxon>Amblyomma</taxon>
    </lineage>
</organism>
<dbReference type="GO" id="GO:0016020">
    <property type="term" value="C:membrane"/>
    <property type="evidence" value="ECO:0007669"/>
    <property type="project" value="TreeGrafter"/>
</dbReference>
<dbReference type="Pfam" id="PF17900">
    <property type="entry name" value="Peptidase_M1_N"/>
    <property type="match status" value="1"/>
</dbReference>
<dbReference type="InterPro" id="IPR001930">
    <property type="entry name" value="Peptidase_M1"/>
</dbReference>
<feature type="compositionally biased region" description="Basic residues" evidence="1">
    <location>
        <begin position="56"/>
        <end position="75"/>
    </location>
</feature>
<dbReference type="EMBL" id="JARKHS020000059">
    <property type="protein sequence ID" value="KAK8789154.1"/>
    <property type="molecule type" value="Genomic_DNA"/>
</dbReference>
<dbReference type="AlphaFoldDB" id="A0AAQ4FPH9"/>
<dbReference type="GO" id="GO:0070006">
    <property type="term" value="F:metalloaminopeptidase activity"/>
    <property type="evidence" value="ECO:0007669"/>
    <property type="project" value="TreeGrafter"/>
</dbReference>
<dbReference type="PRINTS" id="PR00756">
    <property type="entry name" value="ALADIPTASE"/>
</dbReference>
<dbReference type="InterPro" id="IPR042097">
    <property type="entry name" value="Aminopeptidase_N-like_N_sf"/>
</dbReference>
<evidence type="ECO:0000313" key="3">
    <source>
        <dbReference type="EMBL" id="KAK8789154.1"/>
    </source>
</evidence>
<dbReference type="Gene3D" id="2.60.40.1730">
    <property type="entry name" value="tricorn interacting facor f3 domain"/>
    <property type="match status" value="1"/>
</dbReference>
<feature type="region of interest" description="Disordered" evidence="1">
    <location>
        <begin position="1"/>
        <end position="123"/>
    </location>
</feature>
<dbReference type="InterPro" id="IPR045357">
    <property type="entry name" value="Aminopeptidase_N-like_N"/>
</dbReference>
<dbReference type="GO" id="GO:0005615">
    <property type="term" value="C:extracellular space"/>
    <property type="evidence" value="ECO:0007669"/>
    <property type="project" value="TreeGrafter"/>
</dbReference>